<dbReference type="Pfam" id="PF00069">
    <property type="entry name" value="Pkinase"/>
    <property type="match status" value="1"/>
</dbReference>
<dbReference type="PROSITE" id="PS50026">
    <property type="entry name" value="EGF_3"/>
    <property type="match status" value="1"/>
</dbReference>
<dbReference type="PROSITE" id="PS00022">
    <property type="entry name" value="EGF_1"/>
    <property type="match status" value="2"/>
</dbReference>
<dbReference type="InterPro" id="IPR011009">
    <property type="entry name" value="Kinase-like_dom_sf"/>
</dbReference>
<dbReference type="GO" id="GO:0005634">
    <property type="term" value="C:nucleus"/>
    <property type="evidence" value="ECO:0007669"/>
    <property type="project" value="TreeGrafter"/>
</dbReference>
<evidence type="ECO:0000256" key="1">
    <source>
        <dbReference type="ARBA" id="ARBA00008867"/>
    </source>
</evidence>
<comment type="catalytic activity">
    <reaction evidence="8">
        <text>L-seryl-[protein] + ATP = O-phospho-L-seryl-[protein] + ADP + H(+)</text>
        <dbReference type="Rhea" id="RHEA:17989"/>
        <dbReference type="Rhea" id="RHEA-COMP:9863"/>
        <dbReference type="Rhea" id="RHEA-COMP:11604"/>
        <dbReference type="ChEBI" id="CHEBI:15378"/>
        <dbReference type="ChEBI" id="CHEBI:29999"/>
        <dbReference type="ChEBI" id="CHEBI:30616"/>
        <dbReference type="ChEBI" id="CHEBI:83421"/>
        <dbReference type="ChEBI" id="CHEBI:456216"/>
        <dbReference type="EC" id="2.7.12.1"/>
    </reaction>
</comment>
<evidence type="ECO:0000256" key="6">
    <source>
        <dbReference type="ARBA" id="ARBA00022777"/>
    </source>
</evidence>
<proteinExistence type="inferred from homology"/>
<dbReference type="GO" id="GO:0005856">
    <property type="term" value="C:cytoskeleton"/>
    <property type="evidence" value="ECO:0007669"/>
    <property type="project" value="TreeGrafter"/>
</dbReference>
<evidence type="ECO:0000259" key="15">
    <source>
        <dbReference type="PROSITE" id="PS50026"/>
    </source>
</evidence>
<dbReference type="SMART" id="SM00220">
    <property type="entry name" value="S_TKc"/>
    <property type="match status" value="1"/>
</dbReference>
<comment type="caution">
    <text evidence="16">The sequence shown here is derived from an EMBL/GenBank/DDBJ whole genome shotgun (WGS) entry which is preliminary data.</text>
</comment>
<keyword evidence="11" id="KW-1015">Disulfide bond</keyword>
<keyword evidence="3" id="KW-0723">Serine/threonine-protein kinase</keyword>
<organism evidence="16 17">
    <name type="scientific">Adineta ricciae</name>
    <name type="common">Rotifer</name>
    <dbReference type="NCBI Taxonomy" id="249248"/>
    <lineage>
        <taxon>Eukaryota</taxon>
        <taxon>Metazoa</taxon>
        <taxon>Spiralia</taxon>
        <taxon>Gnathifera</taxon>
        <taxon>Rotifera</taxon>
        <taxon>Eurotatoria</taxon>
        <taxon>Bdelloidea</taxon>
        <taxon>Adinetida</taxon>
        <taxon>Adinetidae</taxon>
        <taxon>Adineta</taxon>
    </lineage>
</organism>
<name>A0A816A874_ADIRI</name>
<keyword evidence="5 12" id="KW-0547">Nucleotide-binding</keyword>
<dbReference type="InterPro" id="IPR042521">
    <property type="entry name" value="DYRK"/>
</dbReference>
<evidence type="ECO:0000256" key="2">
    <source>
        <dbReference type="ARBA" id="ARBA00013203"/>
    </source>
</evidence>
<evidence type="ECO:0000256" key="9">
    <source>
        <dbReference type="ARBA" id="ARBA00049308"/>
    </source>
</evidence>
<feature type="compositionally biased region" description="Polar residues" evidence="13">
    <location>
        <begin position="250"/>
        <end position="272"/>
    </location>
</feature>
<dbReference type="Gene3D" id="2.170.130.20">
    <property type="entry name" value="LCCL-like domain"/>
    <property type="match status" value="1"/>
</dbReference>
<feature type="compositionally biased region" description="Polar residues" evidence="13">
    <location>
        <begin position="76"/>
        <end position="86"/>
    </location>
</feature>
<keyword evidence="4" id="KW-0808">Transferase</keyword>
<dbReference type="PANTHER" id="PTHR24058:SF22">
    <property type="entry name" value="DUAL SPECIFICITY TYROSINE-PHOSPHORYLATION-REGULATED KINASE 4"/>
    <property type="match status" value="1"/>
</dbReference>
<evidence type="ECO:0000259" key="14">
    <source>
        <dbReference type="PROSITE" id="PS50011"/>
    </source>
</evidence>
<evidence type="ECO:0000256" key="5">
    <source>
        <dbReference type="ARBA" id="ARBA00022741"/>
    </source>
</evidence>
<evidence type="ECO:0000256" key="3">
    <source>
        <dbReference type="ARBA" id="ARBA00022527"/>
    </source>
</evidence>
<feature type="region of interest" description="Disordered" evidence="13">
    <location>
        <begin position="9"/>
        <end position="119"/>
    </location>
</feature>
<evidence type="ECO:0000313" key="16">
    <source>
        <dbReference type="EMBL" id="CAF1593355.1"/>
    </source>
</evidence>
<comment type="catalytic activity">
    <reaction evidence="9">
        <text>L-threonyl-[protein] + ATP = O-phospho-L-threonyl-[protein] + ADP + H(+)</text>
        <dbReference type="Rhea" id="RHEA:46608"/>
        <dbReference type="Rhea" id="RHEA-COMP:11060"/>
        <dbReference type="Rhea" id="RHEA-COMP:11605"/>
        <dbReference type="ChEBI" id="CHEBI:15378"/>
        <dbReference type="ChEBI" id="CHEBI:30013"/>
        <dbReference type="ChEBI" id="CHEBI:30616"/>
        <dbReference type="ChEBI" id="CHEBI:61977"/>
        <dbReference type="ChEBI" id="CHEBI:456216"/>
        <dbReference type="EC" id="2.7.12.1"/>
    </reaction>
</comment>
<feature type="domain" description="Protein kinase" evidence="14">
    <location>
        <begin position="359"/>
        <end position="655"/>
    </location>
</feature>
<dbReference type="EC" id="2.7.12.1" evidence="2"/>
<dbReference type="GO" id="GO:0005524">
    <property type="term" value="F:ATP binding"/>
    <property type="evidence" value="ECO:0007669"/>
    <property type="project" value="UniProtKB-UniRule"/>
</dbReference>
<comment type="catalytic activity">
    <reaction evidence="10">
        <text>L-tyrosyl-[protein] + ATP = O-phospho-L-tyrosyl-[protein] + ADP + H(+)</text>
        <dbReference type="Rhea" id="RHEA:10596"/>
        <dbReference type="Rhea" id="RHEA-COMP:10136"/>
        <dbReference type="Rhea" id="RHEA-COMP:20101"/>
        <dbReference type="ChEBI" id="CHEBI:15378"/>
        <dbReference type="ChEBI" id="CHEBI:30616"/>
        <dbReference type="ChEBI" id="CHEBI:46858"/>
        <dbReference type="ChEBI" id="CHEBI:61978"/>
        <dbReference type="ChEBI" id="CHEBI:456216"/>
        <dbReference type="EC" id="2.7.12.1"/>
    </reaction>
</comment>
<keyword evidence="17" id="KW-1185">Reference proteome</keyword>
<comment type="caution">
    <text evidence="11">Lacks conserved residue(s) required for the propagation of feature annotation.</text>
</comment>
<dbReference type="Gene3D" id="3.30.200.20">
    <property type="entry name" value="Phosphorylase Kinase, domain 1"/>
    <property type="match status" value="1"/>
</dbReference>
<dbReference type="InterPro" id="IPR017441">
    <property type="entry name" value="Protein_kinase_ATP_BS"/>
</dbReference>
<protein>
    <recommendedName>
        <fullName evidence="2">dual-specificity kinase</fullName>
        <ecNumber evidence="2">2.7.12.1</ecNumber>
    </recommendedName>
</protein>
<evidence type="ECO:0000256" key="11">
    <source>
        <dbReference type="PROSITE-ProRule" id="PRU00076"/>
    </source>
</evidence>
<dbReference type="SUPFAM" id="SSF56436">
    <property type="entry name" value="C-type lectin-like"/>
    <property type="match status" value="1"/>
</dbReference>
<feature type="non-terminal residue" evidence="16">
    <location>
        <position position="1430"/>
    </location>
</feature>
<evidence type="ECO:0000313" key="17">
    <source>
        <dbReference type="Proteomes" id="UP000663828"/>
    </source>
</evidence>
<keyword evidence="6" id="KW-0418">Kinase</keyword>
<dbReference type="InterPro" id="IPR008271">
    <property type="entry name" value="Ser/Thr_kinase_AS"/>
</dbReference>
<dbReference type="InterPro" id="IPR016186">
    <property type="entry name" value="C-type_lectin-like/link_sf"/>
</dbReference>
<dbReference type="InterPro" id="IPR000719">
    <property type="entry name" value="Prot_kinase_dom"/>
</dbReference>
<feature type="compositionally biased region" description="Low complexity" evidence="13">
    <location>
        <begin position="27"/>
        <end position="37"/>
    </location>
</feature>
<dbReference type="Gene3D" id="3.10.100.10">
    <property type="entry name" value="Mannose-Binding Protein A, subunit A"/>
    <property type="match status" value="1"/>
</dbReference>
<dbReference type="PANTHER" id="PTHR24058">
    <property type="entry name" value="DUAL SPECIFICITY PROTEIN KINASE"/>
    <property type="match status" value="1"/>
</dbReference>
<evidence type="ECO:0000256" key="8">
    <source>
        <dbReference type="ARBA" id="ARBA00049003"/>
    </source>
</evidence>
<evidence type="ECO:0000256" key="4">
    <source>
        <dbReference type="ARBA" id="ARBA00022679"/>
    </source>
</evidence>
<gene>
    <name evidence="16" type="ORF">XAT740_LOCUS46818</name>
</gene>
<dbReference type="SUPFAM" id="SSF56112">
    <property type="entry name" value="Protein kinase-like (PK-like)"/>
    <property type="match status" value="1"/>
</dbReference>
<dbReference type="GO" id="GO:0005737">
    <property type="term" value="C:cytoplasm"/>
    <property type="evidence" value="ECO:0007669"/>
    <property type="project" value="TreeGrafter"/>
</dbReference>
<dbReference type="GO" id="GO:0004674">
    <property type="term" value="F:protein serine/threonine kinase activity"/>
    <property type="evidence" value="ECO:0007669"/>
    <property type="project" value="UniProtKB-KW"/>
</dbReference>
<dbReference type="Gene3D" id="2.170.300.10">
    <property type="entry name" value="Tie2 ligand-binding domain superfamily"/>
    <property type="match status" value="1"/>
</dbReference>
<dbReference type="PROSITE" id="PS00108">
    <property type="entry name" value="PROTEIN_KINASE_ST"/>
    <property type="match status" value="1"/>
</dbReference>
<dbReference type="Proteomes" id="UP000663828">
    <property type="component" value="Unassembled WGS sequence"/>
</dbReference>
<dbReference type="InterPro" id="IPR016187">
    <property type="entry name" value="CTDL_fold"/>
</dbReference>
<sequence>QKFIRLTVKTDDRSGRFKKRQPIAEGQQQRQQKQSEQLNVVPNSRRSQRVINQPPRVPPRHIKHKSTYGTHRVETPVTTDNISYTHTDNEEPDNYLTDHSNNLTRSGDESTHHSRSGLDPYDMDASFGEMGLSISSKPLSKVQKLSVQTVLNGSFPRATDKPQTTASYVTGSVRNGKSSEALNQTTKHDSSLPFFNSLYGASGRLNQTIGQYHHRGAAAATARTLRKERNRDGSVKSTSREIDPSPTHHLYQQQTTHNTSNNSSILHTSQSHPRTKKFLTGITYETLTRVSPFPMKPSDALMCYGSQLTEFERKEILEYHEIYFLGLEAEKLPVTNIKEYDDENGSYIKVNKDHICYRYEILETLGKGSFGLVLRCYDHKKKETVALKIIRNKKRFQQQGLVEVNILMHLKSLDSDNSLNIVHIKDHFYFRAHLCITFEILGINLYELIRKNNYQGFSIHLVRRFANSLLQCLRVTFREQIIHCDLKPENIILRQKGSSSIKVIDFGSGCFQSQRIYTYIQSRFYRAPEIILGIPYTPAIDMWSLGCILVELFTGHPVFPGENEQEQLAMIIEVIDLPPLHVLDQGSRRKLFFDSKGNPRSASAKTMKKRRPASRPLAQILRTTDNNFVDFIRRCLEWDPLIRLTPEEGLHHPWMIESKLKRSSRESRVQHRRKKDPNSTIESYFSLSETTGHEDTFARDDENTLTSQFYLPDACFTTFSNASLVLNPSDLNTNIFTCPSSCYTTRYLSNQLDYPIYGNETYSGNSLICKAAYHDGRVMPWNGTYSTVSVQNNLVQSSTFSNSLRNGILSGKSFGTNYYVYGFLNNRVNETSIPDIAIEHRQYLYSQEQPSSITCRSKTDLHPIRPVEIDQGWKHWTGNRLKYFTFPHNYTREQSLAFCSNNNATLIYWANSTEQTILQNLLTTTIYDLFRYQRRITGSNILTFFIGLKQINQIKQWESNAIPFNQSLQLNLSSITIDGDYCTVIQSNGVDPQSIQILSVRCNDTTTTGYPLCRLLPSINTKTSDFIYRLETDTSSKDLSGVIDFCAELGGYPIYANNAYEWQLVQEIMLGDPSFIGTYAYTGLISPTKQVTNAYWMPMNTSYNSTLDYVWFASFRGTDRTGYHLSRASDESYYGLYDINPFTVLSALRFCRKSDIRSLIADSPCDYKACVSKCQNISLPNHSDDARFGFYACIPQNSLVGIVYTQSFPVQGDFIRPNLPMDYSVVRRRPFNQSVALSFTLANTSLSSSCFEYMNFDRTSYDTIALSCSLFNTNNLTMNGINLRQNFNTLVTVAFNDRRMSGHHTRFIDYQLYDNRCRSQGIYHPYVNQCICAPGFYGDQCQYNCPAGYYGQTCDFNCKGDDDYCKGLSICLPDPYGCSCYTGWYGTYCNISCPSNLYGPDCSYQCSCSNCDRFTGQCNCTGTECYQELC</sequence>
<evidence type="ECO:0000256" key="7">
    <source>
        <dbReference type="ARBA" id="ARBA00022840"/>
    </source>
</evidence>
<feature type="domain" description="EGF-like" evidence="15">
    <location>
        <begin position="1307"/>
        <end position="1342"/>
    </location>
</feature>
<dbReference type="EMBL" id="CAJNOR010006366">
    <property type="protein sequence ID" value="CAF1593355.1"/>
    <property type="molecule type" value="Genomic_DNA"/>
</dbReference>
<dbReference type="PROSITE" id="PS50011">
    <property type="entry name" value="PROTEIN_KINASE_DOM"/>
    <property type="match status" value="1"/>
</dbReference>
<accession>A0A816A874</accession>
<dbReference type="InterPro" id="IPR036609">
    <property type="entry name" value="LCCL_sf"/>
</dbReference>
<dbReference type="PROSITE" id="PS00107">
    <property type="entry name" value="PROTEIN_KINASE_ATP"/>
    <property type="match status" value="1"/>
</dbReference>
<dbReference type="Gene3D" id="3.30.10.30">
    <property type="entry name" value="DYRK"/>
    <property type="match status" value="1"/>
</dbReference>
<dbReference type="InterPro" id="IPR004043">
    <property type="entry name" value="LCCL"/>
</dbReference>
<evidence type="ECO:0000256" key="12">
    <source>
        <dbReference type="PROSITE-ProRule" id="PRU10141"/>
    </source>
</evidence>
<feature type="compositionally biased region" description="Polar residues" evidence="13">
    <location>
        <begin position="38"/>
        <end position="51"/>
    </location>
</feature>
<feature type="binding site" evidence="12">
    <location>
        <position position="388"/>
    </location>
    <ligand>
        <name>ATP</name>
        <dbReference type="ChEBI" id="CHEBI:30616"/>
    </ligand>
</feature>
<dbReference type="FunFam" id="1.10.510.10:FF:000112">
    <property type="entry name" value="Putative dual specificity tyrosine-phosphorylation-regulated kinase 2"/>
    <property type="match status" value="1"/>
</dbReference>
<dbReference type="Gene3D" id="1.10.510.10">
    <property type="entry name" value="Transferase(Phosphotransferase) domain 1"/>
    <property type="match status" value="1"/>
</dbReference>
<keyword evidence="11" id="KW-0245">EGF-like domain</keyword>
<feature type="compositionally biased region" description="Basic and acidic residues" evidence="13">
    <location>
        <begin position="225"/>
        <end position="243"/>
    </location>
</feature>
<feature type="region of interest" description="Disordered" evidence="13">
    <location>
        <begin position="220"/>
        <end position="273"/>
    </location>
</feature>
<evidence type="ECO:0000256" key="13">
    <source>
        <dbReference type="SAM" id="MobiDB-lite"/>
    </source>
</evidence>
<dbReference type="InterPro" id="IPR000742">
    <property type="entry name" value="EGF"/>
</dbReference>
<reference evidence="16" key="1">
    <citation type="submission" date="2021-02" db="EMBL/GenBank/DDBJ databases">
        <authorList>
            <person name="Nowell W R."/>
        </authorList>
    </citation>
    <scope>NUCLEOTIDE SEQUENCE</scope>
</reference>
<keyword evidence="7 12" id="KW-0067">ATP-binding</keyword>
<dbReference type="InterPro" id="IPR050494">
    <property type="entry name" value="Ser_Thr_dual-spec_kinase"/>
</dbReference>
<evidence type="ECO:0000256" key="10">
    <source>
        <dbReference type="ARBA" id="ARBA00051680"/>
    </source>
</evidence>
<feature type="disulfide bond" evidence="11">
    <location>
        <begin position="1332"/>
        <end position="1341"/>
    </location>
</feature>
<dbReference type="GO" id="GO:0004712">
    <property type="term" value="F:protein serine/threonine/tyrosine kinase activity"/>
    <property type="evidence" value="ECO:0007669"/>
    <property type="project" value="UniProtKB-EC"/>
</dbReference>
<comment type="similarity">
    <text evidence="1">Belongs to the protein kinase superfamily. CMGC Ser/Thr protein kinase family. MNB/DYRK subfamily.</text>
</comment>
<dbReference type="SUPFAM" id="SSF69848">
    <property type="entry name" value="LCCL domain"/>
    <property type="match status" value="1"/>
</dbReference>
<dbReference type="Pfam" id="PF03815">
    <property type="entry name" value="LCCL"/>
    <property type="match status" value="1"/>
</dbReference>